<evidence type="ECO:0000259" key="2">
    <source>
        <dbReference type="PROSITE" id="PS50053"/>
    </source>
</evidence>
<dbReference type="PROSITE" id="PS50053">
    <property type="entry name" value="UBIQUITIN_2"/>
    <property type="match status" value="1"/>
</dbReference>
<reference evidence="3 4" key="1">
    <citation type="journal article" date="2012" name="Nat. Biotechnol.">
        <title>Draft genome sequence of pigeonpea (Cajanus cajan), an orphan legume crop of resource-poor farmers.</title>
        <authorList>
            <person name="Varshney R.K."/>
            <person name="Chen W."/>
            <person name="Li Y."/>
            <person name="Bharti A.K."/>
            <person name="Saxena R.K."/>
            <person name="Schlueter J.A."/>
            <person name="Donoghue M.T."/>
            <person name="Azam S."/>
            <person name="Fan G."/>
            <person name="Whaley A.M."/>
            <person name="Farmer A.D."/>
            <person name="Sheridan J."/>
            <person name="Iwata A."/>
            <person name="Tuteja R."/>
            <person name="Penmetsa R.V."/>
            <person name="Wu W."/>
            <person name="Upadhyaya H.D."/>
            <person name="Yang S.P."/>
            <person name="Shah T."/>
            <person name="Saxena K.B."/>
            <person name="Michael T."/>
            <person name="McCombie W.R."/>
            <person name="Yang B."/>
            <person name="Zhang G."/>
            <person name="Yang H."/>
            <person name="Wang J."/>
            <person name="Spillane C."/>
            <person name="Cook D.R."/>
            <person name="May G.D."/>
            <person name="Xu X."/>
            <person name="Jackson S.A."/>
        </authorList>
    </citation>
    <scope>NUCLEOTIDE SEQUENCE [LARGE SCALE GENOMIC DNA]</scope>
    <source>
        <strain evidence="4">cv. Asha</strain>
    </source>
</reference>
<feature type="region of interest" description="Disordered" evidence="1">
    <location>
        <begin position="211"/>
        <end position="232"/>
    </location>
</feature>
<dbReference type="STRING" id="3821.A0A151U713"/>
<dbReference type="Gene3D" id="3.10.20.90">
    <property type="entry name" value="Phosphatidylinositol 3-kinase Catalytic Subunit, Chain A, domain 1"/>
    <property type="match status" value="1"/>
</dbReference>
<proteinExistence type="predicted"/>
<keyword evidence="4" id="KW-1185">Reference proteome</keyword>
<dbReference type="GO" id="GO:0005654">
    <property type="term" value="C:nucleoplasm"/>
    <property type="evidence" value="ECO:0007669"/>
    <property type="project" value="TreeGrafter"/>
</dbReference>
<dbReference type="SMART" id="SM00213">
    <property type="entry name" value="UBQ"/>
    <property type="match status" value="2"/>
</dbReference>
<dbReference type="InterPro" id="IPR000626">
    <property type="entry name" value="Ubiquitin-like_dom"/>
</dbReference>
<dbReference type="GO" id="GO:0031593">
    <property type="term" value="F:polyubiquitin modification-dependent protein binding"/>
    <property type="evidence" value="ECO:0007669"/>
    <property type="project" value="TreeGrafter"/>
</dbReference>
<feature type="domain" description="Ubiquitin-like" evidence="2">
    <location>
        <begin position="1"/>
        <end position="71"/>
    </location>
</feature>
<gene>
    <name evidence="3" type="ORF">KK1_007778</name>
</gene>
<dbReference type="PANTHER" id="PTHR10621">
    <property type="entry name" value="UV EXCISION REPAIR PROTEIN RAD23"/>
    <property type="match status" value="1"/>
</dbReference>
<dbReference type="SUPFAM" id="SSF54236">
    <property type="entry name" value="Ubiquitin-like"/>
    <property type="match status" value="2"/>
</dbReference>
<dbReference type="Pfam" id="PF00240">
    <property type="entry name" value="ubiquitin"/>
    <property type="match status" value="1"/>
</dbReference>
<dbReference type="GO" id="GO:0005829">
    <property type="term" value="C:cytosol"/>
    <property type="evidence" value="ECO:0007669"/>
    <property type="project" value="TreeGrafter"/>
</dbReference>
<dbReference type="Gramene" id="C.cajan_07571.t">
    <property type="protein sequence ID" value="C.cajan_07571.t"/>
    <property type="gene ID" value="C.cajan_07571"/>
</dbReference>
<dbReference type="GO" id="GO:0043130">
    <property type="term" value="F:ubiquitin binding"/>
    <property type="evidence" value="ECO:0007669"/>
    <property type="project" value="TreeGrafter"/>
</dbReference>
<dbReference type="AlphaFoldDB" id="A0A151U713"/>
<dbReference type="Proteomes" id="UP000075243">
    <property type="component" value="Chromosome 2"/>
</dbReference>
<organism evidence="3 4">
    <name type="scientific">Cajanus cajan</name>
    <name type="common">Pigeon pea</name>
    <name type="synonym">Cajanus indicus</name>
    <dbReference type="NCBI Taxonomy" id="3821"/>
    <lineage>
        <taxon>Eukaryota</taxon>
        <taxon>Viridiplantae</taxon>
        <taxon>Streptophyta</taxon>
        <taxon>Embryophyta</taxon>
        <taxon>Tracheophyta</taxon>
        <taxon>Spermatophyta</taxon>
        <taxon>Magnoliopsida</taxon>
        <taxon>eudicotyledons</taxon>
        <taxon>Gunneridae</taxon>
        <taxon>Pentapetalae</taxon>
        <taxon>rosids</taxon>
        <taxon>fabids</taxon>
        <taxon>Fabales</taxon>
        <taxon>Fabaceae</taxon>
        <taxon>Papilionoideae</taxon>
        <taxon>50 kb inversion clade</taxon>
        <taxon>NPAAA clade</taxon>
        <taxon>indigoferoid/millettioid clade</taxon>
        <taxon>Phaseoleae</taxon>
        <taxon>Cajanus</taxon>
    </lineage>
</organism>
<dbReference type="InterPro" id="IPR029071">
    <property type="entry name" value="Ubiquitin-like_domsf"/>
</dbReference>
<evidence type="ECO:0000313" key="3">
    <source>
        <dbReference type="EMBL" id="KYP75080.1"/>
    </source>
</evidence>
<dbReference type="GO" id="GO:0070628">
    <property type="term" value="F:proteasome binding"/>
    <property type="evidence" value="ECO:0007669"/>
    <property type="project" value="TreeGrafter"/>
</dbReference>
<feature type="compositionally biased region" description="Low complexity" evidence="1">
    <location>
        <begin position="219"/>
        <end position="232"/>
    </location>
</feature>
<dbReference type="PANTHER" id="PTHR10621:SF38">
    <property type="entry name" value="UBIQUITIN DOMAIN-CONTAINING PROTEIN 7SL RNA1-RELATED"/>
    <property type="match status" value="1"/>
</dbReference>
<dbReference type="GO" id="GO:0043161">
    <property type="term" value="P:proteasome-mediated ubiquitin-dependent protein catabolic process"/>
    <property type="evidence" value="ECO:0007669"/>
    <property type="project" value="TreeGrafter"/>
</dbReference>
<protein>
    <recommendedName>
        <fullName evidence="2">Ubiquitin-like domain-containing protein</fullName>
    </recommendedName>
</protein>
<dbReference type="EMBL" id="CM003604">
    <property type="protein sequence ID" value="KYP75080.1"/>
    <property type="molecule type" value="Genomic_DNA"/>
</dbReference>
<name>A0A151U713_CAJCA</name>
<accession>A0A151U713</accession>
<dbReference type="OMA" id="IDNCHQD"/>
<evidence type="ECO:0000256" key="1">
    <source>
        <dbReference type="SAM" id="MobiDB-lite"/>
    </source>
</evidence>
<evidence type="ECO:0000313" key="4">
    <source>
        <dbReference type="Proteomes" id="UP000075243"/>
    </source>
</evidence>
<sequence>MNIILEVEGGNELCISVGPFDTVRHVKETVQTLHHIPISLQNFFFNGQLVQDDLHIFTSQLFHGARIQLLLAPHQPPTITPSPPPTLPDYDNDPVTLKVKVPKSKDRIPIEAELNDTVLKVKEKIGALEEMRGKVKVKVAPMRTKEKIEIEVNVLDRVAVLREELNKLQRRLGFPLPQQGCYFFIHRQQVMYEENSFQWHDVRQGDTIETFDGYISDNSSSSSSKPSSRPPR</sequence>